<dbReference type="Proteomes" id="UP001183222">
    <property type="component" value="Unassembled WGS sequence"/>
</dbReference>
<dbReference type="SUPFAM" id="SSF51126">
    <property type="entry name" value="Pectin lyase-like"/>
    <property type="match status" value="1"/>
</dbReference>
<evidence type="ECO:0000313" key="2">
    <source>
        <dbReference type="Proteomes" id="UP001183222"/>
    </source>
</evidence>
<evidence type="ECO:0008006" key="3">
    <source>
        <dbReference type="Google" id="ProtNLM"/>
    </source>
</evidence>
<name>A0ABU2KAY0_9ACTN</name>
<proteinExistence type="predicted"/>
<comment type="caution">
    <text evidence="1">The sequence shown here is derived from an EMBL/GenBank/DDBJ whole genome shotgun (WGS) entry which is preliminary data.</text>
</comment>
<gene>
    <name evidence="1" type="ORF">RM425_15710</name>
</gene>
<reference evidence="2" key="1">
    <citation type="submission" date="2023-07" db="EMBL/GenBank/DDBJ databases">
        <title>30 novel species of actinomycetes from the DSMZ collection.</title>
        <authorList>
            <person name="Nouioui I."/>
        </authorList>
    </citation>
    <scope>NUCLEOTIDE SEQUENCE [LARGE SCALE GENOMIC DNA]</scope>
    <source>
        <strain evidence="2">DSM 46792</strain>
    </source>
</reference>
<dbReference type="RefSeq" id="WP_311346156.1">
    <property type="nucleotide sequence ID" value="NZ_JAVREI010000012.1"/>
</dbReference>
<accession>A0ABU2KAY0</accession>
<keyword evidence="2" id="KW-1185">Reference proteome</keyword>
<protein>
    <recommendedName>
        <fullName evidence="3">Right handed beta helix region</fullName>
    </recommendedName>
</protein>
<dbReference type="EMBL" id="JAVREI010000012">
    <property type="protein sequence ID" value="MDT0277349.1"/>
    <property type="molecule type" value="Genomic_DNA"/>
</dbReference>
<sequence>MSGFGGLLIEDSEIDGMGKAPVGIYGADWTGRRLNVHSAIDGVRLESSTTLQDSYVHNLSRLPGSHNDAVQTLGGSEIVVENNTLLAYNPATDDPMNGVIQTGELSTQLDDVRVAGNYMDGGSFTVRGGAGPRDGDLIGDYTFEDNIIGPNCGYGPMHGVEPPVTWGAGNRWAVTGETILISGQDESVNCLKEHRSRVFP</sequence>
<evidence type="ECO:0000313" key="1">
    <source>
        <dbReference type="EMBL" id="MDT0277349.1"/>
    </source>
</evidence>
<dbReference type="InterPro" id="IPR011050">
    <property type="entry name" value="Pectin_lyase_fold/virulence"/>
</dbReference>
<organism evidence="1 2">
    <name type="scientific">Blastococcus goldschmidtiae</name>
    <dbReference type="NCBI Taxonomy" id="3075546"/>
    <lineage>
        <taxon>Bacteria</taxon>
        <taxon>Bacillati</taxon>
        <taxon>Actinomycetota</taxon>
        <taxon>Actinomycetes</taxon>
        <taxon>Geodermatophilales</taxon>
        <taxon>Geodermatophilaceae</taxon>
        <taxon>Blastococcus</taxon>
    </lineage>
</organism>